<organism evidence="1 2">
    <name type="scientific">Polarella glacialis</name>
    <name type="common">Dinoflagellate</name>
    <dbReference type="NCBI Taxonomy" id="89957"/>
    <lineage>
        <taxon>Eukaryota</taxon>
        <taxon>Sar</taxon>
        <taxon>Alveolata</taxon>
        <taxon>Dinophyceae</taxon>
        <taxon>Suessiales</taxon>
        <taxon>Suessiaceae</taxon>
        <taxon>Polarella</taxon>
    </lineage>
</organism>
<dbReference type="OrthoDB" id="10608516at2759"/>
<dbReference type="AlphaFoldDB" id="A0A813GIK0"/>
<keyword evidence="2" id="KW-1185">Reference proteome</keyword>
<name>A0A813GIK0_POLGL</name>
<reference evidence="1" key="1">
    <citation type="submission" date="2021-02" db="EMBL/GenBank/DDBJ databases">
        <authorList>
            <person name="Dougan E. K."/>
            <person name="Rhodes N."/>
            <person name="Thang M."/>
            <person name="Chan C."/>
        </authorList>
    </citation>
    <scope>NUCLEOTIDE SEQUENCE</scope>
</reference>
<sequence>GHVEKTYNQILAKREAKLSKDALVERRALQITRYFMRESEKVEEEKLQKDSEMSRMNYDRDMLKFKADREATLEAKKVAEEEKAVIFDLMAEK</sequence>
<proteinExistence type="predicted"/>
<dbReference type="Proteomes" id="UP000654075">
    <property type="component" value="Unassembled WGS sequence"/>
</dbReference>
<feature type="non-terminal residue" evidence="1">
    <location>
        <position position="93"/>
    </location>
</feature>
<protein>
    <submittedName>
        <fullName evidence="1">Uncharacterized protein</fullName>
    </submittedName>
</protein>
<evidence type="ECO:0000313" key="1">
    <source>
        <dbReference type="EMBL" id="CAE8623937.1"/>
    </source>
</evidence>
<dbReference type="EMBL" id="CAJNNV010028270">
    <property type="protein sequence ID" value="CAE8623937.1"/>
    <property type="molecule type" value="Genomic_DNA"/>
</dbReference>
<gene>
    <name evidence="1" type="ORF">PGLA1383_LOCUS41135</name>
</gene>
<accession>A0A813GIK0</accession>
<comment type="caution">
    <text evidence="1">The sequence shown here is derived from an EMBL/GenBank/DDBJ whole genome shotgun (WGS) entry which is preliminary data.</text>
</comment>
<feature type="non-terminal residue" evidence="1">
    <location>
        <position position="1"/>
    </location>
</feature>
<evidence type="ECO:0000313" key="2">
    <source>
        <dbReference type="Proteomes" id="UP000654075"/>
    </source>
</evidence>